<dbReference type="PANTHER" id="PTHR11228">
    <property type="entry name" value="RADICAL SAM DOMAIN PROTEIN"/>
    <property type="match status" value="1"/>
</dbReference>
<dbReference type="Gene3D" id="3.20.20.70">
    <property type="entry name" value="Aldolase class I"/>
    <property type="match status" value="1"/>
</dbReference>
<feature type="domain" description="Radical SAM core" evidence="5">
    <location>
        <begin position="13"/>
        <end position="114"/>
    </location>
</feature>
<protein>
    <submittedName>
        <fullName evidence="6">Radical SAM family protein</fullName>
    </submittedName>
</protein>
<dbReference type="PANTHER" id="PTHR11228:SF7">
    <property type="entry name" value="PQQA PEPTIDE CYCLASE"/>
    <property type="match status" value="1"/>
</dbReference>
<evidence type="ECO:0000256" key="1">
    <source>
        <dbReference type="ARBA" id="ARBA00022691"/>
    </source>
</evidence>
<sequence length="269" mass="31002">MQRTDIWRTALCVSQRCTLRCKLCLAFIPYYENPKDLSLAETKDVLKSYFSVVDTVKTFTVTGGEPLMNKELAEILKVVYSYKSQITESVDFVTNATLDIPEDILQIFERNADITRLVLSDYGDLSPKIQSISEELGKRNITYRISNFHGDDLYFDGWIDFTDHSKKIDDLELRDAQGRECIHRSGRYFVINDGELHSCSRSYWRMGQETIPRIKGEYIDLTSSSITIEEKRKDLSHMFSQASSTSCGYCVGLRNNVKRHYPAEQLPIK</sequence>
<evidence type="ECO:0000256" key="3">
    <source>
        <dbReference type="ARBA" id="ARBA00023004"/>
    </source>
</evidence>
<dbReference type="AlphaFoldDB" id="A0A4R1R200"/>
<comment type="caution">
    <text evidence="6">The sequence shown here is derived from an EMBL/GenBank/DDBJ whole genome shotgun (WGS) entry which is preliminary data.</text>
</comment>
<keyword evidence="2" id="KW-0479">Metal-binding</keyword>
<dbReference type="CDD" id="cd01335">
    <property type="entry name" value="Radical_SAM"/>
    <property type="match status" value="1"/>
</dbReference>
<dbReference type="RefSeq" id="WP_031392371.1">
    <property type="nucleotide sequence ID" value="NZ_JPNB01000002.1"/>
</dbReference>
<dbReference type="InterPro" id="IPR007197">
    <property type="entry name" value="rSAM"/>
</dbReference>
<organism evidence="6 7">
    <name type="scientific">Kineothrix alysoides</name>
    <dbReference type="NCBI Taxonomy" id="1469948"/>
    <lineage>
        <taxon>Bacteria</taxon>
        <taxon>Bacillati</taxon>
        <taxon>Bacillota</taxon>
        <taxon>Clostridia</taxon>
        <taxon>Lachnospirales</taxon>
        <taxon>Lachnospiraceae</taxon>
        <taxon>Kineothrix</taxon>
    </lineage>
</organism>
<evidence type="ECO:0000259" key="5">
    <source>
        <dbReference type="Pfam" id="PF04055"/>
    </source>
</evidence>
<dbReference type="InterPro" id="IPR050377">
    <property type="entry name" value="Radical_SAM_PqqE_MftC-like"/>
</dbReference>
<gene>
    <name evidence="6" type="ORF">EDD76_104108</name>
</gene>
<dbReference type="GO" id="GO:0046872">
    <property type="term" value="F:metal ion binding"/>
    <property type="evidence" value="ECO:0007669"/>
    <property type="project" value="UniProtKB-KW"/>
</dbReference>
<dbReference type="GO" id="GO:0051536">
    <property type="term" value="F:iron-sulfur cluster binding"/>
    <property type="evidence" value="ECO:0007669"/>
    <property type="project" value="UniProtKB-KW"/>
</dbReference>
<evidence type="ECO:0000256" key="4">
    <source>
        <dbReference type="ARBA" id="ARBA00023014"/>
    </source>
</evidence>
<dbReference type="STRING" id="1469948.GCA_000732725_03754"/>
<proteinExistence type="predicted"/>
<dbReference type="EMBL" id="SLUO01000004">
    <property type="protein sequence ID" value="TCL59371.1"/>
    <property type="molecule type" value="Genomic_DNA"/>
</dbReference>
<reference evidence="6 7" key="1">
    <citation type="submission" date="2019-03" db="EMBL/GenBank/DDBJ databases">
        <title>Genomic Encyclopedia of Type Strains, Phase IV (KMG-IV): sequencing the most valuable type-strain genomes for metagenomic binning, comparative biology and taxonomic classification.</title>
        <authorList>
            <person name="Goeker M."/>
        </authorList>
    </citation>
    <scope>NUCLEOTIDE SEQUENCE [LARGE SCALE GENOMIC DNA]</scope>
    <source>
        <strain evidence="6 7">DSM 100556</strain>
    </source>
</reference>
<dbReference type="GO" id="GO:0003824">
    <property type="term" value="F:catalytic activity"/>
    <property type="evidence" value="ECO:0007669"/>
    <property type="project" value="InterPro"/>
</dbReference>
<dbReference type="InterPro" id="IPR058240">
    <property type="entry name" value="rSAM_sf"/>
</dbReference>
<keyword evidence="1" id="KW-0949">S-adenosyl-L-methionine</keyword>
<name>A0A4R1R200_9FIRM</name>
<evidence type="ECO:0000313" key="6">
    <source>
        <dbReference type="EMBL" id="TCL59371.1"/>
    </source>
</evidence>
<dbReference type="InterPro" id="IPR013785">
    <property type="entry name" value="Aldolase_TIM"/>
</dbReference>
<accession>A0A4R1R200</accession>
<keyword evidence="7" id="KW-1185">Reference proteome</keyword>
<evidence type="ECO:0000256" key="2">
    <source>
        <dbReference type="ARBA" id="ARBA00022723"/>
    </source>
</evidence>
<keyword evidence="3" id="KW-0408">Iron</keyword>
<evidence type="ECO:0000313" key="7">
    <source>
        <dbReference type="Proteomes" id="UP000295718"/>
    </source>
</evidence>
<keyword evidence="4" id="KW-0411">Iron-sulfur</keyword>
<dbReference type="Proteomes" id="UP000295718">
    <property type="component" value="Unassembled WGS sequence"/>
</dbReference>
<dbReference type="SUPFAM" id="SSF102114">
    <property type="entry name" value="Radical SAM enzymes"/>
    <property type="match status" value="1"/>
</dbReference>
<dbReference type="Pfam" id="PF04055">
    <property type="entry name" value="Radical_SAM"/>
    <property type="match status" value="1"/>
</dbReference>
<dbReference type="OrthoDB" id="1854625at2"/>
<dbReference type="SFLD" id="SFLDS00029">
    <property type="entry name" value="Radical_SAM"/>
    <property type="match status" value="1"/>
</dbReference>